<evidence type="ECO:0000256" key="5">
    <source>
        <dbReference type="ARBA" id="ARBA00022694"/>
    </source>
</evidence>
<keyword evidence="5" id="KW-0819">tRNA processing</keyword>
<evidence type="ECO:0000256" key="2">
    <source>
        <dbReference type="ARBA" id="ARBA00007599"/>
    </source>
</evidence>
<protein>
    <recommendedName>
        <fullName evidence="3">tRNA threonylcarbamoyladenosine biosynthesis protein TsaE</fullName>
    </recommendedName>
    <alternativeName>
        <fullName evidence="10">t(6)A37 threonylcarbamoyladenosine biosynthesis protein TsaE</fullName>
    </alternativeName>
</protein>
<dbReference type="EMBL" id="LCMG01000010">
    <property type="protein sequence ID" value="KKU33339.1"/>
    <property type="molecule type" value="Genomic_DNA"/>
</dbReference>
<name>A0A0G1PKJ1_9BACT</name>
<keyword evidence="7" id="KW-0547">Nucleotide-binding</keyword>
<gene>
    <name evidence="11" type="ORF">UX45_C0010G0025</name>
</gene>
<dbReference type="Pfam" id="PF02367">
    <property type="entry name" value="TsaE"/>
    <property type="match status" value="1"/>
</dbReference>
<organism evidence="11 12">
    <name type="scientific">Candidatus Uhrbacteria bacterium GW2011_GWF2_46_218</name>
    <dbReference type="NCBI Taxonomy" id="1619001"/>
    <lineage>
        <taxon>Bacteria</taxon>
        <taxon>Candidatus Uhriibacteriota</taxon>
    </lineage>
</organism>
<dbReference type="GO" id="GO:0005737">
    <property type="term" value="C:cytoplasm"/>
    <property type="evidence" value="ECO:0007669"/>
    <property type="project" value="UniProtKB-SubCell"/>
</dbReference>
<sequence length="142" mass="15785">MTFSTHTPEETKQLAVQLASSLQGGEILALEGDLGSGKTTFVQGLGEALGVKAYVRSPSFTLMNIYHTSHPTIHFLVHLDCYRLGPLCDLQGLELEEWLHRSDVIIVIEWPPHHLLNKNVSISIIFEMINAQTRNISLPLSP</sequence>
<evidence type="ECO:0000256" key="4">
    <source>
        <dbReference type="ARBA" id="ARBA00022490"/>
    </source>
</evidence>
<dbReference type="NCBIfam" id="TIGR00150">
    <property type="entry name" value="T6A_YjeE"/>
    <property type="match status" value="1"/>
</dbReference>
<dbReference type="PATRIC" id="fig|1619001.3.peg.528"/>
<evidence type="ECO:0000256" key="9">
    <source>
        <dbReference type="ARBA" id="ARBA00022842"/>
    </source>
</evidence>
<dbReference type="Proteomes" id="UP000034705">
    <property type="component" value="Unassembled WGS sequence"/>
</dbReference>
<evidence type="ECO:0000256" key="3">
    <source>
        <dbReference type="ARBA" id="ARBA00019010"/>
    </source>
</evidence>
<comment type="caution">
    <text evidence="11">The sequence shown here is derived from an EMBL/GenBank/DDBJ whole genome shotgun (WGS) entry which is preliminary data.</text>
</comment>
<reference evidence="11 12" key="1">
    <citation type="journal article" date="2015" name="Nature">
        <title>rRNA introns, odd ribosomes, and small enigmatic genomes across a large radiation of phyla.</title>
        <authorList>
            <person name="Brown C.T."/>
            <person name="Hug L.A."/>
            <person name="Thomas B.C."/>
            <person name="Sharon I."/>
            <person name="Castelle C.J."/>
            <person name="Singh A."/>
            <person name="Wilkins M.J."/>
            <person name="Williams K.H."/>
            <person name="Banfield J.F."/>
        </authorList>
    </citation>
    <scope>NUCLEOTIDE SEQUENCE [LARGE SCALE GENOMIC DNA]</scope>
</reference>
<dbReference type="PANTHER" id="PTHR33540">
    <property type="entry name" value="TRNA THREONYLCARBAMOYLADENOSINE BIOSYNTHESIS PROTEIN TSAE"/>
    <property type="match status" value="1"/>
</dbReference>
<evidence type="ECO:0000313" key="12">
    <source>
        <dbReference type="Proteomes" id="UP000034705"/>
    </source>
</evidence>
<dbReference type="PANTHER" id="PTHR33540:SF2">
    <property type="entry name" value="TRNA THREONYLCARBAMOYLADENOSINE BIOSYNTHESIS PROTEIN TSAE"/>
    <property type="match status" value="1"/>
</dbReference>
<keyword evidence="6" id="KW-0479">Metal-binding</keyword>
<evidence type="ECO:0000256" key="1">
    <source>
        <dbReference type="ARBA" id="ARBA00004496"/>
    </source>
</evidence>
<dbReference type="GO" id="GO:0005524">
    <property type="term" value="F:ATP binding"/>
    <property type="evidence" value="ECO:0007669"/>
    <property type="project" value="UniProtKB-KW"/>
</dbReference>
<dbReference type="GO" id="GO:0046872">
    <property type="term" value="F:metal ion binding"/>
    <property type="evidence" value="ECO:0007669"/>
    <property type="project" value="UniProtKB-KW"/>
</dbReference>
<dbReference type="InterPro" id="IPR027417">
    <property type="entry name" value="P-loop_NTPase"/>
</dbReference>
<evidence type="ECO:0000256" key="7">
    <source>
        <dbReference type="ARBA" id="ARBA00022741"/>
    </source>
</evidence>
<keyword evidence="4" id="KW-0963">Cytoplasm</keyword>
<proteinExistence type="inferred from homology"/>
<accession>A0A0G1PKJ1</accession>
<dbReference type="GO" id="GO:0002949">
    <property type="term" value="P:tRNA threonylcarbamoyladenosine modification"/>
    <property type="evidence" value="ECO:0007669"/>
    <property type="project" value="InterPro"/>
</dbReference>
<comment type="subcellular location">
    <subcellularLocation>
        <location evidence="1">Cytoplasm</location>
    </subcellularLocation>
</comment>
<evidence type="ECO:0000256" key="6">
    <source>
        <dbReference type="ARBA" id="ARBA00022723"/>
    </source>
</evidence>
<evidence type="ECO:0000256" key="10">
    <source>
        <dbReference type="ARBA" id="ARBA00032441"/>
    </source>
</evidence>
<evidence type="ECO:0000256" key="8">
    <source>
        <dbReference type="ARBA" id="ARBA00022840"/>
    </source>
</evidence>
<dbReference type="InterPro" id="IPR003442">
    <property type="entry name" value="T6A_TsaE"/>
</dbReference>
<evidence type="ECO:0000313" key="11">
    <source>
        <dbReference type="EMBL" id="KKU33339.1"/>
    </source>
</evidence>
<comment type="similarity">
    <text evidence="2">Belongs to the TsaE family.</text>
</comment>
<dbReference type="Gene3D" id="3.40.50.300">
    <property type="entry name" value="P-loop containing nucleotide triphosphate hydrolases"/>
    <property type="match status" value="1"/>
</dbReference>
<dbReference type="AlphaFoldDB" id="A0A0G1PKJ1"/>
<keyword evidence="9" id="KW-0460">Magnesium</keyword>
<dbReference type="SUPFAM" id="SSF52540">
    <property type="entry name" value="P-loop containing nucleoside triphosphate hydrolases"/>
    <property type="match status" value="1"/>
</dbReference>
<keyword evidence="8" id="KW-0067">ATP-binding</keyword>